<dbReference type="CDD" id="cd01837">
    <property type="entry name" value="SGNH_plant_lipase_like"/>
    <property type="match status" value="1"/>
</dbReference>
<evidence type="ECO:0000256" key="2">
    <source>
        <dbReference type="ARBA" id="ARBA00022801"/>
    </source>
</evidence>
<keyword evidence="3" id="KW-0443">Lipid metabolism</keyword>
<dbReference type="Gene3D" id="3.40.50.1110">
    <property type="entry name" value="SGNH hydrolase"/>
    <property type="match status" value="1"/>
</dbReference>
<dbReference type="Pfam" id="PF00657">
    <property type="entry name" value="Lipase_GDSL"/>
    <property type="match status" value="1"/>
</dbReference>
<keyword evidence="2" id="KW-0378">Hydrolase</keyword>
<dbReference type="InterPro" id="IPR036514">
    <property type="entry name" value="SGNH_hydro_sf"/>
</dbReference>
<dbReference type="Proteomes" id="UP000734854">
    <property type="component" value="Unassembled WGS sequence"/>
</dbReference>
<protein>
    <recommendedName>
        <fullName evidence="7">GDSL esterase/lipase</fullName>
    </recommendedName>
</protein>
<dbReference type="SUPFAM" id="SSF52266">
    <property type="entry name" value="SGNH hydrolase"/>
    <property type="match status" value="1"/>
</dbReference>
<comment type="caution">
    <text evidence="5">The sequence shown here is derived from an EMBL/GenBank/DDBJ whole genome shotgun (WGS) entry which is preliminary data.</text>
</comment>
<evidence type="ECO:0000256" key="4">
    <source>
        <dbReference type="SAM" id="Phobius"/>
    </source>
</evidence>
<dbReference type="GO" id="GO:0016788">
    <property type="term" value="F:hydrolase activity, acting on ester bonds"/>
    <property type="evidence" value="ECO:0007669"/>
    <property type="project" value="InterPro"/>
</dbReference>
<keyword evidence="4" id="KW-0812">Transmembrane</keyword>
<name>A0A8J5K919_ZINOF</name>
<reference evidence="5 6" key="1">
    <citation type="submission" date="2020-08" db="EMBL/GenBank/DDBJ databases">
        <title>Plant Genome Project.</title>
        <authorList>
            <person name="Zhang R.-G."/>
        </authorList>
    </citation>
    <scope>NUCLEOTIDE SEQUENCE [LARGE SCALE GENOMIC DNA]</scope>
    <source>
        <tissue evidence="5">Rhizome</tissue>
    </source>
</reference>
<gene>
    <name evidence="5" type="ORF">ZIOFF_065824</name>
</gene>
<evidence type="ECO:0000313" key="6">
    <source>
        <dbReference type="Proteomes" id="UP000734854"/>
    </source>
</evidence>
<proteinExistence type="inferred from homology"/>
<dbReference type="InterPro" id="IPR051058">
    <property type="entry name" value="GDSL_Est/Lipase"/>
</dbReference>
<dbReference type="PANTHER" id="PTHR45648">
    <property type="entry name" value="GDSL LIPASE/ACYLHYDROLASE FAMILY PROTEIN (AFU_ORTHOLOGUE AFUA_4G14700)"/>
    <property type="match status" value="1"/>
</dbReference>
<evidence type="ECO:0008006" key="7">
    <source>
        <dbReference type="Google" id="ProtNLM"/>
    </source>
</evidence>
<keyword evidence="4" id="KW-0472">Membrane</keyword>
<evidence type="ECO:0000256" key="1">
    <source>
        <dbReference type="ARBA" id="ARBA00008668"/>
    </source>
</evidence>
<dbReference type="InterPro" id="IPR035669">
    <property type="entry name" value="SGNH_plant_lipase-like"/>
</dbReference>
<organism evidence="5 6">
    <name type="scientific">Zingiber officinale</name>
    <name type="common">Ginger</name>
    <name type="synonym">Amomum zingiber</name>
    <dbReference type="NCBI Taxonomy" id="94328"/>
    <lineage>
        <taxon>Eukaryota</taxon>
        <taxon>Viridiplantae</taxon>
        <taxon>Streptophyta</taxon>
        <taxon>Embryophyta</taxon>
        <taxon>Tracheophyta</taxon>
        <taxon>Spermatophyta</taxon>
        <taxon>Magnoliopsida</taxon>
        <taxon>Liliopsida</taxon>
        <taxon>Zingiberales</taxon>
        <taxon>Zingiberaceae</taxon>
        <taxon>Zingiber</taxon>
    </lineage>
</organism>
<keyword evidence="3" id="KW-0442">Lipid degradation</keyword>
<evidence type="ECO:0000313" key="5">
    <source>
        <dbReference type="EMBL" id="KAG6476580.1"/>
    </source>
</evidence>
<dbReference type="AlphaFoldDB" id="A0A8J5K919"/>
<dbReference type="EMBL" id="JACMSC010000018">
    <property type="protein sequence ID" value="KAG6476580.1"/>
    <property type="molecule type" value="Genomic_DNA"/>
</dbReference>
<feature type="transmembrane region" description="Helical" evidence="4">
    <location>
        <begin position="48"/>
        <end position="71"/>
    </location>
</feature>
<sequence length="713" mass="79484">MIVSHQSCNARHANRMLCELILEHKLCNIQYTAELLQQKKAYLMASPFVALFLSLLLLQLLLLLPLFVLGLRPPAVRYPTFVLGDSLVDVGNNNYLFTISKANSPPYGIDFAPSGGQPTGRFTNGRTTSDLVVQALGKNSFPPPYLAGNNCSNAVQNGINYASGASGILDETGSLFVERIPLSMQVKYFEETRDYMERTLGKNATEFLKTAVFQIITGSNDILNYFEPSVYFFGDKKLAPTALQDILVSNLTLHLKRLHELGARKFLVIGLGPIGCIPYLRVIKLVKKGECLSAANTLIQGYNMKLIRAINKLNEDLGPESVFVYANTYDIFLDIIQDYHKYGFENPYDPCCGLSFPPLCLRVRDGNSSTILCKDRNKYVFWDAYHPTEAANIIIAKKLIAGDANATSFNLRSSVKPTNPVLDIPASAHGTKQHRQFTTPATMESNEFFESCVHPRREKQQISVPFLWEEMPGKLKKDWSIETAPIALLPSPAKLVVSVPFEWEEKPGKPILHPEPAQVVPNSTTSNVTNPLPVPDHYVNPFVDEKNKSYLNPFEVEEGEIVASDLEAFTFGLSDEVPGMEATQFFDIMAAAWESFSEDGSYWNENFHTASETDDHSISSGAEAEISKDTSTVKYLFPVSLADTSFLNNHGKDHTPSSVTACAEPFLLKKFNHEHTAIAKTFTLEELMMLSRKLSYRGKQTDVRMVTYFALSL</sequence>
<dbReference type="PANTHER" id="PTHR45648:SF5">
    <property type="entry name" value="OS04G0577300 PROTEIN"/>
    <property type="match status" value="1"/>
</dbReference>
<accession>A0A8J5K919</accession>
<comment type="similarity">
    <text evidence="1">Belongs to the 'GDSL' lipolytic enzyme family.</text>
</comment>
<keyword evidence="6" id="KW-1185">Reference proteome</keyword>
<dbReference type="InterPro" id="IPR001087">
    <property type="entry name" value="GDSL"/>
</dbReference>
<evidence type="ECO:0000256" key="3">
    <source>
        <dbReference type="ARBA" id="ARBA00022963"/>
    </source>
</evidence>
<keyword evidence="4" id="KW-1133">Transmembrane helix</keyword>
<dbReference type="GO" id="GO:0016042">
    <property type="term" value="P:lipid catabolic process"/>
    <property type="evidence" value="ECO:0007669"/>
    <property type="project" value="UniProtKB-KW"/>
</dbReference>